<dbReference type="PROSITE" id="PS51257">
    <property type="entry name" value="PROKAR_LIPOPROTEIN"/>
    <property type="match status" value="1"/>
</dbReference>
<dbReference type="EMBL" id="BMYO01000006">
    <property type="protein sequence ID" value="GHD64497.1"/>
    <property type="molecule type" value="Genomic_DNA"/>
</dbReference>
<proteinExistence type="predicted"/>
<evidence type="ECO:0000313" key="2">
    <source>
        <dbReference type="EMBL" id="GHD64497.1"/>
    </source>
</evidence>
<organism evidence="2 3">
    <name type="scientific">Jeongeupia chitinilytica</name>
    <dbReference type="NCBI Taxonomy" id="1041641"/>
    <lineage>
        <taxon>Bacteria</taxon>
        <taxon>Pseudomonadati</taxon>
        <taxon>Pseudomonadota</taxon>
        <taxon>Betaproteobacteria</taxon>
        <taxon>Neisseriales</taxon>
        <taxon>Chitinibacteraceae</taxon>
        <taxon>Jeongeupia</taxon>
    </lineage>
</organism>
<evidence type="ECO:0008006" key="4">
    <source>
        <dbReference type="Google" id="ProtNLM"/>
    </source>
</evidence>
<gene>
    <name evidence="2" type="ORF">GCM10007350_23790</name>
</gene>
<feature type="chain" id="PRO_5045590908" description="DUF3313 domain-containing protein" evidence="1">
    <location>
        <begin position="20"/>
        <end position="207"/>
    </location>
</feature>
<accession>A0ABQ3H2V9</accession>
<evidence type="ECO:0000313" key="3">
    <source>
        <dbReference type="Proteomes" id="UP000604737"/>
    </source>
</evidence>
<keyword evidence="3" id="KW-1185">Reference proteome</keyword>
<feature type="signal peptide" evidence="1">
    <location>
        <begin position="1"/>
        <end position="19"/>
    </location>
</feature>
<reference evidence="3" key="1">
    <citation type="journal article" date="2019" name="Int. J. Syst. Evol. Microbiol.">
        <title>The Global Catalogue of Microorganisms (GCM) 10K type strain sequencing project: providing services to taxonomists for standard genome sequencing and annotation.</title>
        <authorList>
            <consortium name="The Broad Institute Genomics Platform"/>
            <consortium name="The Broad Institute Genome Sequencing Center for Infectious Disease"/>
            <person name="Wu L."/>
            <person name="Ma J."/>
        </authorList>
    </citation>
    <scope>NUCLEOTIDE SEQUENCE [LARGE SCALE GENOMIC DNA]</scope>
    <source>
        <strain evidence="3">KCTC 23701</strain>
    </source>
</reference>
<name>A0ABQ3H2V9_9NEIS</name>
<keyword evidence="1" id="KW-0732">Signal</keyword>
<evidence type="ECO:0000256" key="1">
    <source>
        <dbReference type="SAM" id="SignalP"/>
    </source>
</evidence>
<protein>
    <recommendedName>
        <fullName evidence="4">DUF3313 domain-containing protein</fullName>
    </recommendedName>
</protein>
<dbReference type="RefSeq" id="WP_189461089.1">
    <property type="nucleotide sequence ID" value="NZ_BMYO01000006.1"/>
</dbReference>
<comment type="caution">
    <text evidence="2">The sequence shown here is derived from an EMBL/GenBank/DDBJ whole genome shotgun (WGS) entry which is preliminary data.</text>
</comment>
<dbReference type="Proteomes" id="UP000604737">
    <property type="component" value="Unassembled WGS sequence"/>
</dbReference>
<sequence>MKHLSLLLASLVLSGCASQQPVMLANTSPAATRFTLEDRRLDVEKTNEMLSYLITSCDYGITRIGDSRTDPDKVAVLKSDLQALAGDRLEGRHLKLQSYTVHLNNAVMLKQQVGSFSGAYAGLLGSGLFMAMTEIGCSKDQVSGGWYTADEVSNAWPPVIAEATLSVDGASYRSRVVATAANNTETFAELYRRVFRQIAERFAEQLE</sequence>